<keyword evidence="3" id="KW-1185">Reference proteome</keyword>
<accession>A0A931DLC5</accession>
<dbReference type="InterPro" id="IPR032710">
    <property type="entry name" value="NTF2-like_dom_sf"/>
</dbReference>
<dbReference type="EMBL" id="JADOUA010000001">
    <property type="protein sequence ID" value="MBG6090789.1"/>
    <property type="molecule type" value="Genomic_DNA"/>
</dbReference>
<feature type="domain" description="Limonene-1,2-epoxide hydrolase" evidence="1">
    <location>
        <begin position="8"/>
        <end position="125"/>
    </location>
</feature>
<dbReference type="EC" id="3.3.2.8" evidence="2"/>
<proteinExistence type="predicted"/>
<dbReference type="Pfam" id="PF07858">
    <property type="entry name" value="LEH"/>
    <property type="match status" value="1"/>
</dbReference>
<evidence type="ECO:0000313" key="2">
    <source>
        <dbReference type="EMBL" id="MBG6090789.1"/>
    </source>
</evidence>
<name>A0A931DLC5_9ACTN</name>
<keyword evidence="2" id="KW-0378">Hydrolase</keyword>
<organism evidence="2 3">
    <name type="scientific">Actinomadura viridis</name>
    <dbReference type="NCBI Taxonomy" id="58110"/>
    <lineage>
        <taxon>Bacteria</taxon>
        <taxon>Bacillati</taxon>
        <taxon>Actinomycetota</taxon>
        <taxon>Actinomycetes</taxon>
        <taxon>Streptosporangiales</taxon>
        <taxon>Thermomonosporaceae</taxon>
        <taxon>Actinomadura</taxon>
    </lineage>
</organism>
<dbReference type="RefSeq" id="WP_197013209.1">
    <property type="nucleotide sequence ID" value="NZ_BAABES010000011.1"/>
</dbReference>
<evidence type="ECO:0000259" key="1">
    <source>
        <dbReference type="Pfam" id="PF07858"/>
    </source>
</evidence>
<dbReference type="SUPFAM" id="SSF54427">
    <property type="entry name" value="NTF2-like"/>
    <property type="match status" value="1"/>
</dbReference>
<dbReference type="GO" id="GO:0018744">
    <property type="term" value="F:limonene-1,2-epoxide hydrolase activity"/>
    <property type="evidence" value="ECO:0007669"/>
    <property type="project" value="UniProtKB-EC"/>
</dbReference>
<comment type="caution">
    <text evidence="2">The sequence shown here is derived from an EMBL/GenBank/DDBJ whole genome shotgun (WGS) entry which is preliminary data.</text>
</comment>
<dbReference type="Proteomes" id="UP000614047">
    <property type="component" value="Unassembled WGS sequence"/>
</dbReference>
<sequence length="150" mass="17175">MTTETMTSNQTVVTEFLAAFEDLDVDRALTYVSRDIEYQNVPFPVVRGFDKFEKRMRGFTRMGTGYEAQIRNIATNGPIVLTERVDVTVRKNWRARFWVCSTFEVRDGKITLWREHYDWASVLASSVKGLFGAALSGLKSQPYQSSKVKS</sequence>
<gene>
    <name evidence="2" type="ORF">IW256_004902</name>
</gene>
<dbReference type="InterPro" id="IPR013100">
    <property type="entry name" value="LEH"/>
</dbReference>
<protein>
    <submittedName>
        <fullName evidence="2">Limonene-1,2-epoxide hydrolase</fullName>
        <ecNumber evidence="2">3.3.2.8</ecNumber>
    </submittedName>
</protein>
<dbReference type="Gene3D" id="3.10.450.50">
    <property type="match status" value="1"/>
</dbReference>
<evidence type="ECO:0000313" key="3">
    <source>
        <dbReference type="Proteomes" id="UP000614047"/>
    </source>
</evidence>
<reference evidence="2" key="1">
    <citation type="submission" date="2020-11" db="EMBL/GenBank/DDBJ databases">
        <title>Sequencing the genomes of 1000 actinobacteria strains.</title>
        <authorList>
            <person name="Klenk H.-P."/>
        </authorList>
    </citation>
    <scope>NUCLEOTIDE SEQUENCE</scope>
    <source>
        <strain evidence="2">DSM 43175</strain>
    </source>
</reference>
<dbReference type="AlphaFoldDB" id="A0A931DLC5"/>